<organism evidence="9 10">
    <name type="scientific">Reichenbachiella agarivorans</name>
    <dbReference type="NCBI Taxonomy" id="2979464"/>
    <lineage>
        <taxon>Bacteria</taxon>
        <taxon>Pseudomonadati</taxon>
        <taxon>Bacteroidota</taxon>
        <taxon>Cytophagia</taxon>
        <taxon>Cytophagales</taxon>
        <taxon>Reichenbachiellaceae</taxon>
        <taxon>Reichenbachiella</taxon>
    </lineage>
</organism>
<keyword evidence="10" id="KW-1185">Reference proteome</keyword>
<evidence type="ECO:0000256" key="4">
    <source>
        <dbReference type="ARBA" id="ARBA00022989"/>
    </source>
</evidence>
<dbReference type="InterPro" id="IPR010227">
    <property type="entry name" value="NADH_Q_OxRdtase_chainM/4"/>
</dbReference>
<dbReference type="PANTHER" id="PTHR43507:SF1">
    <property type="entry name" value="NADH-UBIQUINONE OXIDOREDUCTASE CHAIN 4"/>
    <property type="match status" value="1"/>
</dbReference>
<dbReference type="PRINTS" id="PR01437">
    <property type="entry name" value="NUOXDRDTASE4"/>
</dbReference>
<evidence type="ECO:0000259" key="8">
    <source>
        <dbReference type="Pfam" id="PF00361"/>
    </source>
</evidence>
<evidence type="ECO:0000256" key="1">
    <source>
        <dbReference type="ARBA" id="ARBA00004127"/>
    </source>
</evidence>
<evidence type="ECO:0000313" key="10">
    <source>
        <dbReference type="Proteomes" id="UP001065174"/>
    </source>
</evidence>
<keyword evidence="5 7" id="KW-0472">Membrane</keyword>
<feature type="transmembrane region" description="Helical" evidence="7">
    <location>
        <begin position="87"/>
        <end position="113"/>
    </location>
</feature>
<feature type="transmembrane region" description="Helical" evidence="7">
    <location>
        <begin position="31"/>
        <end position="54"/>
    </location>
</feature>
<evidence type="ECO:0000256" key="5">
    <source>
        <dbReference type="ARBA" id="ARBA00023136"/>
    </source>
</evidence>
<sequence>MVFDHILSWLVFVPLIAGAIMLFVPRDKEQVFKFIALGATVVELVLTLVLMAGFDKGLKGYGTASLQFADKLEWISLNIGSFGSILIQYYVAVDGISVLMVLLSAIVLLIGVISSWNIKKSVKGYFILYMVLCTSVIGCFVAIDMFLFYLFFEFMLLPMYFLIGIWGGKRREYASMKFFIYTLVGSLFILMVMIGLNLSVVEAPGSIVHTFDIMKMMNPANYLPDSLLGFNSEWMGVSFRVWAFLFVMIGFAIKLPAVPVHTWLPDAHVEAPTPISVVLAGVLLKIGGYGFYRIAYSIFPESASYFGWYIALAGVIAIIYAALVAMAQSDLKKLIAYSSVSHMGFVMLGLASLTIEGNSGAMFQMFSHGVISALLFILVGVIYDRTGNREIASFSGLAGKMPYYSAAVLIGFFAALGLPGFSGFIAEFLVLIGAFDGAVNGENISLWMPILGLVGLILGAAYFLWTLQRMFFGAFWIKDESWQLPDLNRREWLMILPLVVLAILFGIFPNLLLDYSNESIIGFVDYLHTQSQANLSLILEGN</sequence>
<protein>
    <submittedName>
        <fullName evidence="9">NADH-quinone oxidoreductase subunit M</fullName>
    </submittedName>
</protein>
<comment type="subcellular location">
    <subcellularLocation>
        <location evidence="1">Endomembrane system</location>
        <topology evidence="1">Multi-pass membrane protein</topology>
    </subcellularLocation>
    <subcellularLocation>
        <location evidence="6">Membrane</location>
        <topology evidence="6">Multi-pass membrane protein</topology>
    </subcellularLocation>
</comment>
<feature type="transmembrane region" description="Helical" evidence="7">
    <location>
        <begin position="125"/>
        <end position="143"/>
    </location>
</feature>
<accession>A0ABY6CJI2</accession>
<dbReference type="PANTHER" id="PTHR43507">
    <property type="entry name" value="NADH-UBIQUINONE OXIDOREDUCTASE CHAIN 4"/>
    <property type="match status" value="1"/>
</dbReference>
<dbReference type="InterPro" id="IPR003918">
    <property type="entry name" value="NADH_UbQ_OxRdtase"/>
</dbReference>
<feature type="transmembrane region" description="Helical" evidence="7">
    <location>
        <begin position="305"/>
        <end position="327"/>
    </location>
</feature>
<feature type="transmembrane region" description="Helical" evidence="7">
    <location>
        <begin position="361"/>
        <end position="383"/>
    </location>
</feature>
<reference evidence="9" key="1">
    <citation type="submission" date="2022-09" db="EMBL/GenBank/DDBJ databases">
        <title>Comparative genomics and taxonomic characterization of three novel marine species of genus Reichenbachiella exhibiting antioxidant and polysaccharide degradation activities.</title>
        <authorList>
            <person name="Muhammad N."/>
            <person name="Lee Y.-J."/>
            <person name="Ko J."/>
            <person name="Kim S.-G."/>
        </authorList>
    </citation>
    <scope>NUCLEOTIDE SEQUENCE</scope>
    <source>
        <strain evidence="9">BKB1-1</strain>
    </source>
</reference>
<evidence type="ECO:0000256" key="3">
    <source>
        <dbReference type="ARBA" id="ARBA00022692"/>
    </source>
</evidence>
<feature type="transmembrane region" description="Helical" evidence="7">
    <location>
        <begin position="334"/>
        <end position="355"/>
    </location>
</feature>
<feature type="transmembrane region" description="Helical" evidence="7">
    <location>
        <begin position="241"/>
        <end position="264"/>
    </location>
</feature>
<dbReference type="NCBIfam" id="TIGR01972">
    <property type="entry name" value="NDH_I_M"/>
    <property type="match status" value="1"/>
</dbReference>
<evidence type="ECO:0000313" key="9">
    <source>
        <dbReference type="EMBL" id="UXP30684.1"/>
    </source>
</evidence>
<feature type="transmembrane region" description="Helical" evidence="7">
    <location>
        <begin position="149"/>
        <end position="166"/>
    </location>
</feature>
<keyword evidence="4 7" id="KW-1133">Transmembrane helix</keyword>
<feature type="transmembrane region" description="Helical" evidence="7">
    <location>
        <begin position="492"/>
        <end position="513"/>
    </location>
</feature>
<name>A0ABY6CJI2_9BACT</name>
<evidence type="ECO:0000256" key="2">
    <source>
        <dbReference type="ARBA" id="ARBA00009025"/>
    </source>
</evidence>
<feature type="transmembrane region" description="Helical" evidence="7">
    <location>
        <begin position="6"/>
        <end position="24"/>
    </location>
</feature>
<feature type="transmembrane region" description="Helical" evidence="7">
    <location>
        <begin position="178"/>
        <end position="196"/>
    </location>
</feature>
<dbReference type="RefSeq" id="WP_262308130.1">
    <property type="nucleotide sequence ID" value="NZ_CP106679.1"/>
</dbReference>
<dbReference type="InterPro" id="IPR001750">
    <property type="entry name" value="ND/Mrp_TM"/>
</dbReference>
<feature type="domain" description="NADH:quinone oxidoreductase/Mrp antiporter transmembrane" evidence="8">
    <location>
        <begin position="143"/>
        <end position="437"/>
    </location>
</feature>
<evidence type="ECO:0000256" key="7">
    <source>
        <dbReference type="SAM" id="Phobius"/>
    </source>
</evidence>
<feature type="transmembrane region" description="Helical" evidence="7">
    <location>
        <begin position="276"/>
        <end position="299"/>
    </location>
</feature>
<proteinExistence type="inferred from homology"/>
<evidence type="ECO:0000256" key="6">
    <source>
        <dbReference type="RuleBase" id="RU000320"/>
    </source>
</evidence>
<keyword evidence="3 6" id="KW-0812">Transmembrane</keyword>
<dbReference type="Pfam" id="PF00361">
    <property type="entry name" value="Proton_antipo_M"/>
    <property type="match status" value="1"/>
</dbReference>
<gene>
    <name evidence="9" type="ORF">N6H18_09990</name>
</gene>
<comment type="similarity">
    <text evidence="2">Belongs to the complex I subunit 4 family.</text>
</comment>
<dbReference type="Proteomes" id="UP001065174">
    <property type="component" value="Chromosome"/>
</dbReference>
<feature type="transmembrane region" description="Helical" evidence="7">
    <location>
        <begin position="403"/>
        <end position="432"/>
    </location>
</feature>
<dbReference type="EMBL" id="CP106679">
    <property type="protein sequence ID" value="UXP30684.1"/>
    <property type="molecule type" value="Genomic_DNA"/>
</dbReference>
<feature type="transmembrane region" description="Helical" evidence="7">
    <location>
        <begin position="444"/>
        <end position="465"/>
    </location>
</feature>